<dbReference type="AlphaFoldDB" id="A0A9F5IIM0"/>
<keyword evidence="3" id="KW-1185">Reference proteome</keyword>
<evidence type="ECO:0000256" key="1">
    <source>
        <dbReference type="SAM" id="MobiDB-lite"/>
    </source>
</evidence>
<reference evidence="4" key="1">
    <citation type="submission" date="2025-08" db="UniProtKB">
        <authorList>
            <consortium name="RefSeq"/>
        </authorList>
    </citation>
    <scope>IDENTIFICATION</scope>
    <source>
        <tissue evidence="4">Liver</tissue>
    </source>
</reference>
<dbReference type="PANTHER" id="PTHR16108">
    <property type="match status" value="1"/>
</dbReference>
<keyword evidence="2 4" id="KW-0812">Transmembrane</keyword>
<evidence type="ECO:0000313" key="4">
    <source>
        <dbReference type="RefSeq" id="XP_025019767.1"/>
    </source>
</evidence>
<keyword evidence="2" id="KW-0472">Membrane</keyword>
<feature type="region of interest" description="Disordered" evidence="1">
    <location>
        <begin position="1"/>
        <end position="65"/>
    </location>
</feature>
<dbReference type="OMA" id="ICHTIQH"/>
<evidence type="ECO:0000313" key="3">
    <source>
        <dbReference type="Proteomes" id="UP000695026"/>
    </source>
</evidence>
<gene>
    <name evidence="4" type="primary">TMEM40</name>
</gene>
<sequence>MNGSDSAASPHEAQQQGRKRKRNEKAEVQEESEDETSLGELTESQQQDLSSEVIPYTETENTRTEGTPAIVCENGICHPTHQPRWWIPGIRKDDEFFHFVIVCFATGMLLVCYYKYNNWIVSLGIGLMTFAALETTGIYFGLVYRIRSVLEAFIPLIQRVKMPGFRKVN</sequence>
<dbReference type="PANTHER" id="PTHR16108:SF2">
    <property type="entry name" value="TRANSMEMBRANE PROTEIN 40"/>
    <property type="match status" value="1"/>
</dbReference>
<dbReference type="CTD" id="55287"/>
<dbReference type="KEGG" id="pbi:103061808"/>
<accession>A0A9F5IIM0</accession>
<dbReference type="Pfam" id="PF15817">
    <property type="entry name" value="TMEM40"/>
    <property type="match status" value="1"/>
</dbReference>
<proteinExistence type="predicted"/>
<feature type="transmembrane region" description="Helical" evidence="2">
    <location>
        <begin position="122"/>
        <end position="144"/>
    </location>
</feature>
<name>A0A9F5IIM0_PYTBI</name>
<dbReference type="Proteomes" id="UP000695026">
    <property type="component" value="Unplaced"/>
</dbReference>
<protein>
    <submittedName>
        <fullName evidence="4">Transmembrane protein 40</fullName>
    </submittedName>
</protein>
<dbReference type="InterPro" id="IPR026181">
    <property type="entry name" value="TMEM40"/>
</dbReference>
<feature type="compositionally biased region" description="Polar residues" evidence="1">
    <location>
        <begin position="1"/>
        <end position="16"/>
    </location>
</feature>
<dbReference type="RefSeq" id="XP_025019767.1">
    <property type="nucleotide sequence ID" value="XM_025163999.1"/>
</dbReference>
<organism evidence="3 4">
    <name type="scientific">Python bivittatus</name>
    <name type="common">Burmese python</name>
    <name type="synonym">Python molurus bivittatus</name>
    <dbReference type="NCBI Taxonomy" id="176946"/>
    <lineage>
        <taxon>Eukaryota</taxon>
        <taxon>Metazoa</taxon>
        <taxon>Chordata</taxon>
        <taxon>Craniata</taxon>
        <taxon>Vertebrata</taxon>
        <taxon>Euteleostomi</taxon>
        <taxon>Lepidosauria</taxon>
        <taxon>Squamata</taxon>
        <taxon>Bifurcata</taxon>
        <taxon>Unidentata</taxon>
        <taxon>Episquamata</taxon>
        <taxon>Toxicofera</taxon>
        <taxon>Serpentes</taxon>
        <taxon>Henophidia</taxon>
        <taxon>Pythonidae</taxon>
        <taxon>Python</taxon>
    </lineage>
</organism>
<dbReference type="OrthoDB" id="9382530at2759"/>
<keyword evidence="2" id="KW-1133">Transmembrane helix</keyword>
<feature type="transmembrane region" description="Helical" evidence="2">
    <location>
        <begin position="96"/>
        <end position="116"/>
    </location>
</feature>
<evidence type="ECO:0000256" key="2">
    <source>
        <dbReference type="SAM" id="Phobius"/>
    </source>
</evidence>
<dbReference type="GeneID" id="103061808"/>